<reference evidence="10 11" key="1">
    <citation type="submission" date="2014-12" db="EMBL/GenBank/DDBJ databases">
        <title>Genome assembly of Enhygromyxa salina DSM 15201.</title>
        <authorList>
            <person name="Sharma G."/>
            <person name="Subramanian S."/>
        </authorList>
    </citation>
    <scope>NUCLEOTIDE SEQUENCE [LARGE SCALE GENOMIC DNA]</scope>
    <source>
        <strain evidence="10 11">DSM 15201</strain>
    </source>
</reference>
<name>A0A0C1ZRU3_9BACT</name>
<dbReference type="Proteomes" id="UP000031599">
    <property type="component" value="Unassembled WGS sequence"/>
</dbReference>
<dbReference type="Pfam" id="PF00009">
    <property type="entry name" value="GTP_EFTU"/>
    <property type="match status" value="1"/>
</dbReference>
<dbReference type="FunFam" id="3.40.50.10050:FF:000001">
    <property type="entry name" value="Translation initiation factor IF-2"/>
    <property type="match status" value="1"/>
</dbReference>
<protein>
    <recommendedName>
        <fullName evidence="2 7">Translation initiation factor IF-2</fullName>
    </recommendedName>
</protein>
<comment type="function">
    <text evidence="7">One of the essential components for the initiation of protein synthesis. Protects formylmethionyl-tRNA from spontaneous hydrolysis and promotes its binding to the 30S ribosomal subunits. Also involved in the hydrolysis of GTP during the formation of the 70S ribosomal complex.</text>
</comment>
<feature type="binding site" evidence="7">
    <location>
        <begin position="247"/>
        <end position="254"/>
    </location>
    <ligand>
        <name>GTP</name>
        <dbReference type="ChEBI" id="CHEBI:37565"/>
    </ligand>
</feature>
<evidence type="ECO:0000313" key="10">
    <source>
        <dbReference type="EMBL" id="KIG13798.1"/>
    </source>
</evidence>
<dbReference type="Gene3D" id="3.40.50.10050">
    <property type="entry name" value="Translation initiation factor IF- 2, domain 3"/>
    <property type="match status" value="1"/>
</dbReference>
<dbReference type="GO" id="GO:0005737">
    <property type="term" value="C:cytoplasm"/>
    <property type="evidence" value="ECO:0007669"/>
    <property type="project" value="UniProtKB-SubCell"/>
</dbReference>
<dbReference type="InterPro" id="IPR023115">
    <property type="entry name" value="TIF_IF2_dom3"/>
</dbReference>
<dbReference type="Pfam" id="PF11987">
    <property type="entry name" value="IF-2"/>
    <property type="match status" value="1"/>
</dbReference>
<evidence type="ECO:0000256" key="7">
    <source>
        <dbReference type="HAMAP-Rule" id="MF_00100"/>
    </source>
</evidence>
<evidence type="ECO:0000256" key="5">
    <source>
        <dbReference type="ARBA" id="ARBA00022917"/>
    </source>
</evidence>
<comment type="subcellular location">
    <subcellularLocation>
        <location evidence="7">Cytoplasm</location>
    </subcellularLocation>
</comment>
<keyword evidence="7" id="KW-0963">Cytoplasm</keyword>
<dbReference type="PANTHER" id="PTHR43381:SF4">
    <property type="entry name" value="EUKARYOTIC TRANSLATION INITIATION FACTOR 5B"/>
    <property type="match status" value="1"/>
</dbReference>
<evidence type="ECO:0000256" key="8">
    <source>
        <dbReference type="SAM" id="MobiDB-lite"/>
    </source>
</evidence>
<dbReference type="NCBIfam" id="TIGR00231">
    <property type="entry name" value="small_GTP"/>
    <property type="match status" value="1"/>
</dbReference>
<organism evidence="10 11">
    <name type="scientific">Enhygromyxa salina</name>
    <dbReference type="NCBI Taxonomy" id="215803"/>
    <lineage>
        <taxon>Bacteria</taxon>
        <taxon>Pseudomonadati</taxon>
        <taxon>Myxococcota</taxon>
        <taxon>Polyangia</taxon>
        <taxon>Nannocystales</taxon>
        <taxon>Nannocystaceae</taxon>
        <taxon>Enhygromyxa</taxon>
    </lineage>
</organism>
<evidence type="ECO:0000256" key="4">
    <source>
        <dbReference type="ARBA" id="ARBA00022741"/>
    </source>
</evidence>
<dbReference type="GO" id="GO:0005525">
    <property type="term" value="F:GTP binding"/>
    <property type="evidence" value="ECO:0007669"/>
    <property type="project" value="UniProtKB-KW"/>
</dbReference>
<feature type="compositionally biased region" description="Basic and acidic residues" evidence="8">
    <location>
        <begin position="92"/>
        <end position="105"/>
    </location>
</feature>
<evidence type="ECO:0000256" key="6">
    <source>
        <dbReference type="ARBA" id="ARBA00023134"/>
    </source>
</evidence>
<dbReference type="SUPFAM" id="SSF52156">
    <property type="entry name" value="Initiation factor IF2/eIF5b, domain 3"/>
    <property type="match status" value="1"/>
</dbReference>
<feature type="compositionally biased region" description="Basic residues" evidence="8">
    <location>
        <begin position="131"/>
        <end position="144"/>
    </location>
</feature>
<feature type="binding site" evidence="7">
    <location>
        <begin position="347"/>
        <end position="350"/>
    </location>
    <ligand>
        <name>GTP</name>
        <dbReference type="ChEBI" id="CHEBI:37565"/>
    </ligand>
</feature>
<dbReference type="EMBL" id="JMCC02000089">
    <property type="protein sequence ID" value="KIG13798.1"/>
    <property type="molecule type" value="Genomic_DNA"/>
</dbReference>
<dbReference type="InterPro" id="IPR036925">
    <property type="entry name" value="TIF_IF2_dom3_sf"/>
</dbReference>
<evidence type="ECO:0000256" key="3">
    <source>
        <dbReference type="ARBA" id="ARBA00022540"/>
    </source>
</evidence>
<dbReference type="SUPFAM" id="SSF52540">
    <property type="entry name" value="P-loop containing nucleoside triphosphate hydrolases"/>
    <property type="match status" value="1"/>
</dbReference>
<accession>A0A0C1ZRU3</accession>
<dbReference type="InterPro" id="IPR027417">
    <property type="entry name" value="P-loop_NTPase"/>
</dbReference>
<comment type="similarity">
    <text evidence="1 7">Belongs to the TRAFAC class translation factor GTPase superfamily. Classic translation factor GTPase family. IF-2 subfamily.</text>
</comment>
<dbReference type="CDD" id="cd01887">
    <property type="entry name" value="IF2_eIF5B"/>
    <property type="match status" value="1"/>
</dbReference>
<dbReference type="Gene3D" id="3.40.50.300">
    <property type="entry name" value="P-loop containing nucleotide triphosphate hydrolases"/>
    <property type="match status" value="1"/>
</dbReference>
<feature type="binding site" evidence="7">
    <location>
        <begin position="293"/>
        <end position="297"/>
    </location>
    <ligand>
        <name>GTP</name>
        <dbReference type="ChEBI" id="CHEBI:37565"/>
    </ligand>
</feature>
<evidence type="ECO:0000256" key="1">
    <source>
        <dbReference type="ARBA" id="ARBA00007733"/>
    </source>
</evidence>
<evidence type="ECO:0000259" key="9">
    <source>
        <dbReference type="PROSITE" id="PS51722"/>
    </source>
</evidence>
<feature type="compositionally biased region" description="Acidic residues" evidence="8">
    <location>
        <begin position="463"/>
        <end position="475"/>
    </location>
</feature>
<keyword evidence="6 7" id="KW-0342">GTP-binding</keyword>
<dbReference type="Gene3D" id="2.40.30.10">
    <property type="entry name" value="Translation factors"/>
    <property type="match status" value="2"/>
</dbReference>
<dbReference type="InterPro" id="IPR000178">
    <property type="entry name" value="TF_IF2_bacterial-like"/>
</dbReference>
<dbReference type="HAMAP" id="MF_00100_B">
    <property type="entry name" value="IF_2_B"/>
    <property type="match status" value="1"/>
</dbReference>
<dbReference type="SUPFAM" id="SSF50447">
    <property type="entry name" value="Translation proteins"/>
    <property type="match status" value="2"/>
</dbReference>
<dbReference type="InterPro" id="IPR005225">
    <property type="entry name" value="Small_GTP-bd"/>
</dbReference>
<feature type="compositionally biased region" description="Basic residues" evidence="8">
    <location>
        <begin position="480"/>
        <end position="495"/>
    </location>
</feature>
<feature type="region of interest" description="G-domain" evidence="7">
    <location>
        <begin position="241"/>
        <end position="389"/>
    </location>
</feature>
<keyword evidence="5 7" id="KW-0648">Protein biosynthesis</keyword>
<feature type="region of interest" description="Disordered" evidence="8">
    <location>
        <begin position="76"/>
        <end position="156"/>
    </location>
</feature>
<feature type="region of interest" description="Disordered" evidence="8">
    <location>
        <begin position="1"/>
        <end position="55"/>
    </location>
</feature>
<dbReference type="InterPro" id="IPR015760">
    <property type="entry name" value="TIF_IF2"/>
</dbReference>
<dbReference type="PROSITE" id="PS51722">
    <property type="entry name" value="G_TR_2"/>
    <property type="match status" value="1"/>
</dbReference>
<dbReference type="PANTHER" id="PTHR43381">
    <property type="entry name" value="TRANSLATION INITIATION FACTOR IF-2-RELATED"/>
    <property type="match status" value="1"/>
</dbReference>
<dbReference type="InterPro" id="IPR006847">
    <property type="entry name" value="IF2_N"/>
</dbReference>
<dbReference type="InterPro" id="IPR053905">
    <property type="entry name" value="EF-G-like_DII"/>
</dbReference>
<dbReference type="GO" id="GO:0003924">
    <property type="term" value="F:GTPase activity"/>
    <property type="evidence" value="ECO:0007669"/>
    <property type="project" value="UniProtKB-UniRule"/>
</dbReference>
<dbReference type="InterPro" id="IPR000795">
    <property type="entry name" value="T_Tr_GTP-bd_dom"/>
</dbReference>
<dbReference type="RefSeq" id="WP_146661144.1">
    <property type="nucleotide sequence ID" value="NZ_JMCC02000089.1"/>
</dbReference>
<keyword evidence="3 7" id="KW-0396">Initiation factor</keyword>
<dbReference type="Pfam" id="PF04760">
    <property type="entry name" value="IF2_N"/>
    <property type="match status" value="1"/>
</dbReference>
<dbReference type="AlphaFoldDB" id="A0A0C1ZRU3"/>
<evidence type="ECO:0000256" key="2">
    <source>
        <dbReference type="ARBA" id="ARBA00020675"/>
    </source>
</evidence>
<feature type="compositionally biased region" description="Low complexity" evidence="8">
    <location>
        <begin position="27"/>
        <end position="52"/>
    </location>
</feature>
<gene>
    <name evidence="7" type="primary">infB</name>
    <name evidence="10" type="ORF">DB30_07644</name>
</gene>
<dbReference type="CDD" id="cd03692">
    <property type="entry name" value="mtIF2_IVc"/>
    <property type="match status" value="1"/>
</dbReference>
<sequence>MGRVTRDALARLPLPMSSGSNDKPKSADAPSASPAKSPNASGEATAETSAANPRAIRDAEGVIVGARGAGPKILGVIDLKGLRGKPKPKTASGDKPRGSGRKQEIIIDSGGAGDQPKGRASARKAREVRSSRRLPGRRAARRGKPSSAGTAEMGADKKRVRVDEAISIGELARQMGVKAPKVIRVVWGMGIRNATVNTGVDVETAELVAAEFGYRVEDVSFDESELLDGEEEIEVGELRAPVIAVMGHVDHGKTTLLDRLRRAEVAASEAGGITQHVGAYRVRTNAGPMVFVDTPGHAAFAAMRERGANLTDIAMIVVAANDGVMPTTIEALRQVQAADVPILVAVNKCDLPDADLAKVERQLMEHHVLSETYGGETPIVSISAKTGAGFDELLEQLAVLAEVLELRATPEGRATGIVLESRIDRGRGVITTVLIQNGTLTRGDMVVAGESSGRVSALIPTGDLEEDDHDAEADADTDKPKKKSKSKSKPKKPKGKAQPATIQTSGPSTVVEISGLDEPPAVGIAFNVVEDDKAAKQLIAHRREQRRRRDGARSSAISFADRLAAERRAEIPTVALVVRADVQGSLEAVEHLINEIRSDKVQTKIISTGVGEITEGDIKLATTARQAGGNVVPAILGFGVKAGNKASTLADSDGIPIRCAKIIYELSDALEALMLDQLAPSYLEHPIGKAEVRKLFPTSSGTICGCRVIDGKITRNAGIRVLRDGAEINSTKLASLRIVERDVKEVGTDQECGILLVDTADLREGDVLQAFEREAIPPRL</sequence>
<dbReference type="FunFam" id="2.40.30.10:FF:000008">
    <property type="entry name" value="Translation initiation factor IF-2"/>
    <property type="match status" value="1"/>
</dbReference>
<feature type="region of interest" description="Disordered" evidence="8">
    <location>
        <begin position="460"/>
        <end position="508"/>
    </location>
</feature>
<proteinExistence type="inferred from homology"/>
<dbReference type="Pfam" id="PF22042">
    <property type="entry name" value="EF-G_D2"/>
    <property type="match status" value="1"/>
</dbReference>
<keyword evidence="4 7" id="KW-0547">Nucleotide-binding</keyword>
<evidence type="ECO:0000313" key="11">
    <source>
        <dbReference type="Proteomes" id="UP000031599"/>
    </source>
</evidence>
<dbReference type="FunFam" id="3.40.50.300:FF:000019">
    <property type="entry name" value="Translation initiation factor IF-2"/>
    <property type="match status" value="1"/>
</dbReference>
<dbReference type="GO" id="GO:0003743">
    <property type="term" value="F:translation initiation factor activity"/>
    <property type="evidence" value="ECO:0007669"/>
    <property type="project" value="UniProtKB-UniRule"/>
</dbReference>
<comment type="caution">
    <text evidence="10">The sequence shown here is derived from an EMBL/GenBank/DDBJ whole genome shotgun (WGS) entry which is preliminary data.</text>
</comment>
<feature type="domain" description="Tr-type G" evidence="9">
    <location>
        <begin position="238"/>
        <end position="411"/>
    </location>
</feature>
<dbReference type="InterPro" id="IPR009000">
    <property type="entry name" value="Transl_B-barrel_sf"/>
</dbReference>